<accession>A0A840VDB4</accession>
<dbReference type="InterPro" id="IPR000182">
    <property type="entry name" value="GNAT_dom"/>
</dbReference>
<dbReference type="CDD" id="cd04301">
    <property type="entry name" value="NAT_SF"/>
    <property type="match status" value="1"/>
</dbReference>
<protein>
    <submittedName>
        <fullName evidence="2">Acetyltransferase</fullName>
    </submittedName>
</protein>
<dbReference type="Pfam" id="PF13302">
    <property type="entry name" value="Acetyltransf_3"/>
    <property type="match status" value="1"/>
</dbReference>
<feature type="domain" description="N-acetyltransferase" evidence="1">
    <location>
        <begin position="12"/>
        <end position="175"/>
    </location>
</feature>
<dbReference type="RefSeq" id="WP_184018293.1">
    <property type="nucleotide sequence ID" value="NZ_JACHFD010000008.1"/>
</dbReference>
<comment type="caution">
    <text evidence="2">The sequence shown here is derived from an EMBL/GenBank/DDBJ whole genome shotgun (WGS) entry which is preliminary data.</text>
</comment>
<evidence type="ECO:0000259" key="1">
    <source>
        <dbReference type="PROSITE" id="PS51186"/>
    </source>
</evidence>
<dbReference type="GO" id="GO:0016747">
    <property type="term" value="F:acyltransferase activity, transferring groups other than amino-acyl groups"/>
    <property type="evidence" value="ECO:0007669"/>
    <property type="project" value="InterPro"/>
</dbReference>
<dbReference type="EMBL" id="JACHFD010000008">
    <property type="protein sequence ID" value="MBB5351809.1"/>
    <property type="molecule type" value="Genomic_DNA"/>
</dbReference>
<dbReference type="InterPro" id="IPR016181">
    <property type="entry name" value="Acyl_CoA_acyltransferase"/>
</dbReference>
<reference evidence="2 3" key="1">
    <citation type="submission" date="2020-08" db="EMBL/GenBank/DDBJ databases">
        <title>Genomic Encyclopedia of Type Strains, Phase IV (KMG-IV): sequencing the most valuable type-strain genomes for metagenomic binning, comparative biology and taxonomic classification.</title>
        <authorList>
            <person name="Goeker M."/>
        </authorList>
    </citation>
    <scope>NUCLEOTIDE SEQUENCE [LARGE SCALE GENOMIC DNA]</scope>
    <source>
        <strain evidence="2 3">YC6886</strain>
    </source>
</reference>
<keyword evidence="3" id="KW-1185">Reference proteome</keyword>
<evidence type="ECO:0000313" key="2">
    <source>
        <dbReference type="EMBL" id="MBB5351809.1"/>
    </source>
</evidence>
<evidence type="ECO:0000313" key="3">
    <source>
        <dbReference type="Proteomes" id="UP000557717"/>
    </source>
</evidence>
<dbReference type="SUPFAM" id="SSF55729">
    <property type="entry name" value="Acyl-CoA N-acyltransferases (Nat)"/>
    <property type="match status" value="1"/>
</dbReference>
<dbReference type="AlphaFoldDB" id="A0A840VDB4"/>
<keyword evidence="2" id="KW-0808">Transferase</keyword>
<dbReference type="Gene3D" id="3.40.630.30">
    <property type="match status" value="1"/>
</dbReference>
<gene>
    <name evidence="2" type="ORF">HNR46_002048</name>
</gene>
<sequence length="195" mass="21909">MIETVLADGEAVVVRPLGLADRGALAEGYRRLSPESRYQRFWVRTGEIIGDRMLNRLLMQDPGNHALWAVMDGAREYPGVGAASFWRSSEDPEEAEFSCTVLDADQRRGVGTLLLAVLWLEARKVGIRRFIGYTMPENVSAIRWMRDTGAEAEWDGYKVIFRWYLESLDAIPPTDAGIALAERLAEFSEALWQGA</sequence>
<dbReference type="PROSITE" id="PS51186">
    <property type="entry name" value="GNAT"/>
    <property type="match status" value="1"/>
</dbReference>
<dbReference type="Proteomes" id="UP000557717">
    <property type="component" value="Unassembled WGS sequence"/>
</dbReference>
<organism evidence="2 3">
    <name type="scientific">Haloferula luteola</name>
    <dbReference type="NCBI Taxonomy" id="595692"/>
    <lineage>
        <taxon>Bacteria</taxon>
        <taxon>Pseudomonadati</taxon>
        <taxon>Verrucomicrobiota</taxon>
        <taxon>Verrucomicrobiia</taxon>
        <taxon>Verrucomicrobiales</taxon>
        <taxon>Verrucomicrobiaceae</taxon>
        <taxon>Haloferula</taxon>
    </lineage>
</organism>
<proteinExistence type="predicted"/>
<name>A0A840VDB4_9BACT</name>